<dbReference type="Pfam" id="PF06051">
    <property type="entry name" value="DUF928"/>
    <property type="match status" value="1"/>
</dbReference>
<reference evidence="2 3" key="1">
    <citation type="journal article" date="2020" name="Harmful Algae">
        <title>Molecular and morphological characterization of a novel dihydroanatoxin-a producing Microcoleus species (cyanobacteria) from the Russian River, California, USA.</title>
        <authorList>
            <person name="Conklin K.Y."/>
            <person name="Stancheva R."/>
            <person name="Otten T.G."/>
            <person name="Fadness R."/>
            <person name="Boyer G.L."/>
            <person name="Read B."/>
            <person name="Zhang X."/>
            <person name="Sheath R.G."/>
        </authorList>
    </citation>
    <scope>NUCLEOTIDE SEQUENCE [LARGE SCALE GENOMIC DNA]</scope>
    <source>
        <strain evidence="2 3">PTRS2</strain>
    </source>
</reference>
<proteinExistence type="predicted"/>
<dbReference type="Proteomes" id="UP001384579">
    <property type="component" value="Unassembled WGS sequence"/>
</dbReference>
<evidence type="ECO:0000313" key="3">
    <source>
        <dbReference type="Proteomes" id="UP001384579"/>
    </source>
</evidence>
<keyword evidence="3" id="KW-1185">Reference proteome</keyword>
<evidence type="ECO:0000313" key="2">
    <source>
        <dbReference type="EMBL" id="MEK0184097.1"/>
    </source>
</evidence>
<organism evidence="2 3">
    <name type="scientific">Microcoleus anatoxicus PTRS2</name>
    <dbReference type="NCBI Taxonomy" id="2705321"/>
    <lineage>
        <taxon>Bacteria</taxon>
        <taxon>Bacillati</taxon>
        <taxon>Cyanobacteriota</taxon>
        <taxon>Cyanophyceae</taxon>
        <taxon>Oscillatoriophycideae</taxon>
        <taxon>Oscillatoriales</taxon>
        <taxon>Microcoleaceae</taxon>
        <taxon>Microcoleus</taxon>
        <taxon>Microcoleus anatoxicus</taxon>
    </lineage>
</organism>
<gene>
    <name evidence="2" type="ORF">WMG39_04450</name>
</gene>
<feature type="region of interest" description="Disordered" evidence="1">
    <location>
        <begin position="43"/>
        <end position="64"/>
    </location>
</feature>
<dbReference type="RefSeq" id="WP_340517565.1">
    <property type="nucleotide sequence ID" value="NZ_JBBLXS010000033.1"/>
</dbReference>
<dbReference type="InterPro" id="IPR010328">
    <property type="entry name" value="DUF928"/>
</dbReference>
<comment type="caution">
    <text evidence="2">The sequence shown here is derived from an EMBL/GenBank/DDBJ whole genome shotgun (WGS) entry which is preliminary data.</text>
</comment>
<sequence>MKGFLHLTTVYTKYLALGAISAIISSLPAPLLAESTPMQLSQNINFQPPDVEAPNNRQGGTHRGDACQKELSIIPLIPDSNFGLTLAASPTFLAYVSGPGTEVEFTLQTEDEKATEIYKTTFKVDKPGIVEVTIPTTDNPQKTLQVGQRYQWSFAVICNSQDRAGDYFVNGSVQRIEPQPSLKTDLATPDPIARLSVYAKNGIWYETVANLAQLRRQAPDDAKLTAEWTKLLQSQKLDAVMNQPLVQSF</sequence>
<accession>A0ABU8YIE2</accession>
<name>A0ABU8YIE2_9CYAN</name>
<protein>
    <submittedName>
        <fullName evidence="2">DUF928 domain-containing protein</fullName>
    </submittedName>
</protein>
<evidence type="ECO:0000256" key="1">
    <source>
        <dbReference type="SAM" id="MobiDB-lite"/>
    </source>
</evidence>
<dbReference type="EMBL" id="JBBLXS010000033">
    <property type="protein sequence ID" value="MEK0184097.1"/>
    <property type="molecule type" value="Genomic_DNA"/>
</dbReference>